<dbReference type="Pfam" id="PF18480">
    <property type="entry name" value="DUF5615"/>
    <property type="match status" value="1"/>
</dbReference>
<dbReference type="InterPro" id="IPR041049">
    <property type="entry name" value="DUF5615"/>
</dbReference>
<sequence>MSRFLIDANLPYRFGLWRNGDCEHVFDHNEAWTDLEIWRYAKENDLVIVTKDADFSDWAMLSEPPPRVVHLHIGNMRIRDFHKFIQIIWPEIKLLI</sequence>
<accession>A0A2W4S1U2</accession>
<comment type="caution">
    <text evidence="2">The sequence shown here is derived from an EMBL/GenBank/DDBJ whole genome shotgun (WGS) entry which is preliminary data.</text>
</comment>
<dbReference type="AlphaFoldDB" id="A0A2W4S1U2"/>
<evidence type="ECO:0000313" key="3">
    <source>
        <dbReference type="Proteomes" id="UP000249396"/>
    </source>
</evidence>
<dbReference type="EMBL" id="QJPH01000567">
    <property type="protein sequence ID" value="PZN69920.1"/>
    <property type="molecule type" value="Genomic_DNA"/>
</dbReference>
<proteinExistence type="predicted"/>
<reference evidence="2 3" key="1">
    <citation type="journal article" date="2018" name="Aquat. Microb. Ecol.">
        <title>Gammaproteobacterial methanotrophs dominate.</title>
        <authorList>
            <person name="Rissanen A.J."/>
            <person name="Saarenheimo J."/>
            <person name="Tiirola M."/>
            <person name="Peura S."/>
            <person name="Aalto S.L."/>
            <person name="Karvinen A."/>
            <person name="Nykanen H."/>
        </authorList>
    </citation>
    <scope>NUCLEOTIDE SEQUENCE [LARGE SCALE GENOMIC DNA]</scope>
    <source>
        <strain evidence="2">AMbin10</strain>
    </source>
</reference>
<evidence type="ECO:0000259" key="1">
    <source>
        <dbReference type="Pfam" id="PF18480"/>
    </source>
</evidence>
<evidence type="ECO:0000313" key="2">
    <source>
        <dbReference type="EMBL" id="PZN69920.1"/>
    </source>
</evidence>
<protein>
    <recommendedName>
        <fullName evidence="1">DUF5615 domain-containing protein</fullName>
    </recommendedName>
</protein>
<feature type="non-terminal residue" evidence="2">
    <location>
        <position position="96"/>
    </location>
</feature>
<feature type="domain" description="DUF5615" evidence="1">
    <location>
        <begin position="3"/>
        <end position="93"/>
    </location>
</feature>
<dbReference type="Proteomes" id="UP000249396">
    <property type="component" value="Unassembled WGS sequence"/>
</dbReference>
<organism evidence="2 3">
    <name type="scientific">Candidatus Methylumidiphilus alinenensis</name>
    <dbReference type="NCBI Taxonomy" id="2202197"/>
    <lineage>
        <taxon>Bacteria</taxon>
        <taxon>Pseudomonadati</taxon>
        <taxon>Pseudomonadota</taxon>
        <taxon>Gammaproteobacteria</taxon>
        <taxon>Methylococcales</taxon>
        <taxon>Candidatus Methylumidiphilus</taxon>
    </lineage>
</organism>
<gene>
    <name evidence="2" type="ORF">DM484_29050</name>
</gene>
<name>A0A2W4S1U2_9GAMM</name>